<dbReference type="AlphaFoldDB" id="X1UJD0"/>
<evidence type="ECO:0000313" key="1">
    <source>
        <dbReference type="EMBL" id="GAI99990.1"/>
    </source>
</evidence>
<name>X1UJD0_9ZZZZ</name>
<accession>X1UJD0</accession>
<protein>
    <submittedName>
        <fullName evidence="1">Uncharacterized protein</fullName>
    </submittedName>
</protein>
<gene>
    <name evidence="1" type="ORF">S12H4_35597</name>
</gene>
<organism evidence="1">
    <name type="scientific">marine sediment metagenome</name>
    <dbReference type="NCBI Taxonomy" id="412755"/>
    <lineage>
        <taxon>unclassified sequences</taxon>
        <taxon>metagenomes</taxon>
        <taxon>ecological metagenomes</taxon>
    </lineage>
</organism>
<dbReference type="EMBL" id="BARW01021156">
    <property type="protein sequence ID" value="GAI99990.1"/>
    <property type="molecule type" value="Genomic_DNA"/>
</dbReference>
<comment type="caution">
    <text evidence="1">The sequence shown here is derived from an EMBL/GenBank/DDBJ whole genome shotgun (WGS) entry which is preliminary data.</text>
</comment>
<proteinExistence type="predicted"/>
<sequence>MRVSKLADDIIRADANYFFRNGFISSDEYNRVYNWLEGQDDSEIQLKAADWLESDAQYFDELGQALINYHWFIYPFMAVFLQVAPKRLKKYAEELRRV</sequence>
<reference evidence="1" key="1">
    <citation type="journal article" date="2014" name="Front. Microbiol.">
        <title>High frequency of phylogenetically diverse reductive dehalogenase-homologous genes in deep subseafloor sedimentary metagenomes.</title>
        <authorList>
            <person name="Kawai M."/>
            <person name="Futagami T."/>
            <person name="Toyoda A."/>
            <person name="Takaki Y."/>
            <person name="Nishi S."/>
            <person name="Hori S."/>
            <person name="Arai W."/>
            <person name="Tsubouchi T."/>
            <person name="Morono Y."/>
            <person name="Uchiyama I."/>
            <person name="Ito T."/>
            <person name="Fujiyama A."/>
            <person name="Inagaki F."/>
            <person name="Takami H."/>
        </authorList>
    </citation>
    <scope>NUCLEOTIDE SEQUENCE</scope>
    <source>
        <strain evidence="1">Expedition CK06-06</strain>
    </source>
</reference>